<evidence type="ECO:0000313" key="2">
    <source>
        <dbReference type="EMBL" id="KAH0593787.1"/>
    </source>
</evidence>
<name>A0A9P8M5A4_9HYPO</name>
<gene>
    <name evidence="2" type="ORF">MHUMG1_08538</name>
</gene>
<feature type="region of interest" description="Disordered" evidence="1">
    <location>
        <begin position="21"/>
        <end position="62"/>
    </location>
</feature>
<protein>
    <submittedName>
        <fullName evidence="2">Uncharacterized protein</fullName>
    </submittedName>
</protein>
<accession>A0A9P8M5A4</accession>
<comment type="caution">
    <text evidence="2">The sequence shown here is derived from an EMBL/GenBank/DDBJ whole genome shotgun (WGS) entry which is preliminary data.</text>
</comment>
<sequence>MTVVPPRLASSHPLHEGFICRSCPTNPETPTRMPTPRADTETAHRQQPSTLPTLPQSPPLPPVTIKIPVVQPRLESPLDARPLPIRHAKPRRVSLAALDNHVLPKHALKREPQPLGGPQTRLIQPVGLPLDAQVAQVLERMPDEQVKRLRGPARPLQRRAQHHAANLEAPVPRLHGQVAHDALGLGLGLTARRRPRHHRVVEPVWGRVAAPCLNVPLALGERGKAPREHVRPARVVLRPAQVLVQAGGVACFERHERRCLAVERLVSRAHGLARRYQWADWQ</sequence>
<evidence type="ECO:0000256" key="1">
    <source>
        <dbReference type="SAM" id="MobiDB-lite"/>
    </source>
</evidence>
<dbReference type="AlphaFoldDB" id="A0A9P8M5A4"/>
<reference evidence="2 3" key="1">
    <citation type="submission" date="2020-07" db="EMBL/GenBank/DDBJ databases">
        <title>Metarhizium humberi genome.</title>
        <authorList>
            <person name="Lysoe E."/>
        </authorList>
    </citation>
    <scope>NUCLEOTIDE SEQUENCE [LARGE SCALE GENOMIC DNA]</scope>
    <source>
        <strain evidence="2 3">ESALQ1638</strain>
    </source>
</reference>
<evidence type="ECO:0000313" key="3">
    <source>
        <dbReference type="Proteomes" id="UP000764110"/>
    </source>
</evidence>
<dbReference type="EMBL" id="JACEFI010000019">
    <property type="protein sequence ID" value="KAH0593787.1"/>
    <property type="molecule type" value="Genomic_DNA"/>
</dbReference>
<dbReference type="Proteomes" id="UP000764110">
    <property type="component" value="Unassembled WGS sequence"/>
</dbReference>
<proteinExistence type="predicted"/>
<organism evidence="2 3">
    <name type="scientific">Metarhizium humberi</name>
    <dbReference type="NCBI Taxonomy" id="2596975"/>
    <lineage>
        <taxon>Eukaryota</taxon>
        <taxon>Fungi</taxon>
        <taxon>Dikarya</taxon>
        <taxon>Ascomycota</taxon>
        <taxon>Pezizomycotina</taxon>
        <taxon>Sordariomycetes</taxon>
        <taxon>Hypocreomycetidae</taxon>
        <taxon>Hypocreales</taxon>
        <taxon>Clavicipitaceae</taxon>
        <taxon>Metarhizium</taxon>
    </lineage>
</organism>
<keyword evidence="3" id="KW-1185">Reference proteome</keyword>